<comment type="caution">
    <text evidence="1">The sequence shown here is derived from an EMBL/GenBank/DDBJ whole genome shotgun (WGS) entry which is preliminary data.</text>
</comment>
<proteinExistence type="predicted"/>
<sequence>MVAVALSNIPYALHDWIEYPVERRVRSWKDAPDQRTIRML</sequence>
<keyword evidence="2" id="KW-1185">Reference proteome</keyword>
<gene>
    <name evidence="1" type="ORF">EDF62_3166</name>
</gene>
<dbReference type="Proteomes" id="UP000295601">
    <property type="component" value="Unassembled WGS sequence"/>
</dbReference>
<evidence type="ECO:0000313" key="1">
    <source>
        <dbReference type="EMBL" id="TDP89868.1"/>
    </source>
</evidence>
<name>A0A4V3CXE0_9MICO</name>
<dbReference type="EMBL" id="SNYA01000008">
    <property type="protein sequence ID" value="TDP89868.1"/>
    <property type="molecule type" value="Genomic_DNA"/>
</dbReference>
<dbReference type="AlphaFoldDB" id="A0A4V3CXE0"/>
<accession>A0A4V3CXE0</accession>
<protein>
    <submittedName>
        <fullName evidence="1">Uncharacterized protein</fullName>
    </submittedName>
</protein>
<organism evidence="1 2">
    <name type="scientific">Leucobacter luti</name>
    <dbReference type="NCBI Taxonomy" id="340320"/>
    <lineage>
        <taxon>Bacteria</taxon>
        <taxon>Bacillati</taxon>
        <taxon>Actinomycetota</taxon>
        <taxon>Actinomycetes</taxon>
        <taxon>Micrococcales</taxon>
        <taxon>Microbacteriaceae</taxon>
        <taxon>Leucobacter</taxon>
    </lineage>
</organism>
<reference evidence="1 2" key="1">
    <citation type="submission" date="2019-03" db="EMBL/GenBank/DDBJ databases">
        <title>Genomic analyses of the natural microbiome of Caenorhabditis elegans.</title>
        <authorList>
            <person name="Samuel B."/>
        </authorList>
    </citation>
    <scope>NUCLEOTIDE SEQUENCE [LARGE SCALE GENOMIC DNA]</scope>
    <source>
        <strain evidence="1 2">JUb18</strain>
    </source>
</reference>
<evidence type="ECO:0000313" key="2">
    <source>
        <dbReference type="Proteomes" id="UP000295601"/>
    </source>
</evidence>
<dbReference type="RefSeq" id="WP_258566679.1">
    <property type="nucleotide sequence ID" value="NZ_CP080492.1"/>
</dbReference>